<keyword evidence="7" id="KW-0472">Membrane</keyword>
<dbReference type="InterPro" id="IPR036922">
    <property type="entry name" value="Rieske_2Fe-2S_sf"/>
</dbReference>
<organism evidence="9 10">
    <name type="scientific">Lachnellula cervina</name>
    <dbReference type="NCBI Taxonomy" id="1316786"/>
    <lineage>
        <taxon>Eukaryota</taxon>
        <taxon>Fungi</taxon>
        <taxon>Dikarya</taxon>
        <taxon>Ascomycota</taxon>
        <taxon>Pezizomycotina</taxon>
        <taxon>Leotiomycetes</taxon>
        <taxon>Helotiales</taxon>
        <taxon>Lachnaceae</taxon>
        <taxon>Lachnellula</taxon>
    </lineage>
</organism>
<dbReference type="GO" id="GO:0046872">
    <property type="term" value="F:metal ion binding"/>
    <property type="evidence" value="ECO:0007669"/>
    <property type="project" value="UniProtKB-KW"/>
</dbReference>
<keyword evidence="1" id="KW-0001">2Fe-2S</keyword>
<dbReference type="Gene3D" id="3.90.380.10">
    <property type="entry name" value="Naphthalene 1,2-dioxygenase Alpha Subunit, Chain A, domain 1"/>
    <property type="match status" value="1"/>
</dbReference>
<dbReference type="PANTHER" id="PTHR43756">
    <property type="entry name" value="CHOLINE MONOOXYGENASE, CHLOROPLASTIC"/>
    <property type="match status" value="1"/>
</dbReference>
<keyword evidence="10" id="KW-1185">Reference proteome</keyword>
<dbReference type="PANTHER" id="PTHR43756:SF6">
    <property type="entry name" value="CLUSTER-BINDING PROTEIN, PUTATIVE (AFU_ORTHOLOGUE AFUA_6G03920)-RELATED"/>
    <property type="match status" value="1"/>
</dbReference>
<evidence type="ECO:0000256" key="2">
    <source>
        <dbReference type="ARBA" id="ARBA00022723"/>
    </source>
</evidence>
<dbReference type="PROSITE" id="PS51296">
    <property type="entry name" value="RIESKE"/>
    <property type="match status" value="1"/>
</dbReference>
<dbReference type="GO" id="GO:0004497">
    <property type="term" value="F:monooxygenase activity"/>
    <property type="evidence" value="ECO:0007669"/>
    <property type="project" value="UniProtKB-KW"/>
</dbReference>
<name>A0A7D8UVG1_9HELO</name>
<dbReference type="AlphaFoldDB" id="A0A7D8UVG1"/>
<keyword evidence="5" id="KW-0411">Iron-sulfur</keyword>
<dbReference type="InterPro" id="IPR017941">
    <property type="entry name" value="Rieske_2Fe-2S"/>
</dbReference>
<evidence type="ECO:0000256" key="4">
    <source>
        <dbReference type="ARBA" id="ARBA00023004"/>
    </source>
</evidence>
<evidence type="ECO:0000256" key="6">
    <source>
        <dbReference type="SAM" id="Coils"/>
    </source>
</evidence>
<evidence type="ECO:0000256" key="1">
    <source>
        <dbReference type="ARBA" id="ARBA00022714"/>
    </source>
</evidence>
<dbReference type="CDD" id="cd03469">
    <property type="entry name" value="Rieske_RO_Alpha_N"/>
    <property type="match status" value="1"/>
</dbReference>
<sequence length="431" mass="48943">MAMLEPTLYSVAVGFLVLVGYLVRYYHFNTPTFKSTPTLFSWLGEIWGKEQDKTLGDTPVQPLDDGSDLFSSCSRDWWEDDGLFQLEKRAIFSQSWLYVTHVCRFQKPGDYRTFEIAGFSIIVIQGKDHRLRAFQNVCRHRAYQVTKKECGSSTVLGCRYHGWSYDTKGMLVKAPEFENVPGFDKSKNALWEVKTEVINSLVFINFDARGEVASVGFGNSSKLFKTPKTKDMRCAVDWKVECQMNWKLAAGSFSSDSSSHRSMGTTMFSLLPARFSTSQKCESIGNSAVIRQLSSGDFLTLRFLPKSPRMTTVECCVYTKRSENRAAELLTVKKEVQAEIEQMEKKQRRLLNVSKLSIIDESPAKQDELRQILKMHAENEAKSGMDIHPAAQKHDFTEEGRADDDFCRELDDLSNDKNTVCSASAKGLLDW</sequence>
<reference evidence="9 10" key="1">
    <citation type="submission" date="2018-05" db="EMBL/GenBank/DDBJ databases">
        <title>Whole genome sequencing for identification of molecular markers to develop diagnostic detection tools for the regulated plant pathogen Lachnellula willkommii.</title>
        <authorList>
            <person name="Giroux E."/>
            <person name="Bilodeau G."/>
        </authorList>
    </citation>
    <scope>NUCLEOTIDE SEQUENCE [LARGE SCALE GENOMIC DNA]</scope>
    <source>
        <strain evidence="9 10">CBS 625.97</strain>
    </source>
</reference>
<dbReference type="PRINTS" id="PR00090">
    <property type="entry name" value="RNGDIOXGNASE"/>
</dbReference>
<keyword evidence="4" id="KW-0408">Iron</keyword>
<keyword evidence="6" id="KW-0175">Coiled coil</keyword>
<keyword evidence="9" id="KW-0503">Monooxygenase</keyword>
<comment type="caution">
    <text evidence="9">The sequence shown here is derived from an EMBL/GenBank/DDBJ whole genome shotgun (WGS) entry which is preliminary data.</text>
</comment>
<feature type="coiled-coil region" evidence="6">
    <location>
        <begin position="326"/>
        <end position="353"/>
    </location>
</feature>
<dbReference type="Proteomes" id="UP000481288">
    <property type="component" value="Unassembled WGS sequence"/>
</dbReference>
<keyword evidence="7" id="KW-0812">Transmembrane</keyword>
<keyword evidence="7" id="KW-1133">Transmembrane helix</keyword>
<accession>A0A7D8UVG1</accession>
<feature type="domain" description="Rieske" evidence="8">
    <location>
        <begin position="97"/>
        <end position="183"/>
    </location>
</feature>
<dbReference type="SUPFAM" id="SSF50022">
    <property type="entry name" value="ISP domain"/>
    <property type="match status" value="1"/>
</dbReference>
<dbReference type="InterPro" id="IPR001663">
    <property type="entry name" value="Rng_hydr_dOase-A"/>
</dbReference>
<dbReference type="Gene3D" id="2.102.10.10">
    <property type="entry name" value="Rieske [2Fe-2S] iron-sulphur domain"/>
    <property type="match status" value="1"/>
</dbReference>
<dbReference type="EMBL" id="QGMG01000005">
    <property type="protein sequence ID" value="TVY59367.1"/>
    <property type="molecule type" value="Genomic_DNA"/>
</dbReference>
<keyword evidence="3" id="KW-0560">Oxidoreductase</keyword>
<feature type="transmembrane region" description="Helical" evidence="7">
    <location>
        <begin position="7"/>
        <end position="26"/>
    </location>
</feature>
<dbReference type="GO" id="GO:0051537">
    <property type="term" value="F:2 iron, 2 sulfur cluster binding"/>
    <property type="evidence" value="ECO:0007669"/>
    <property type="project" value="UniProtKB-KW"/>
</dbReference>
<evidence type="ECO:0000313" key="10">
    <source>
        <dbReference type="Proteomes" id="UP000481288"/>
    </source>
</evidence>
<dbReference type="OrthoDB" id="426882at2759"/>
<evidence type="ECO:0000256" key="3">
    <source>
        <dbReference type="ARBA" id="ARBA00023002"/>
    </source>
</evidence>
<evidence type="ECO:0000256" key="5">
    <source>
        <dbReference type="ARBA" id="ARBA00023014"/>
    </source>
</evidence>
<evidence type="ECO:0000256" key="7">
    <source>
        <dbReference type="SAM" id="Phobius"/>
    </source>
</evidence>
<dbReference type="Pfam" id="PF00355">
    <property type="entry name" value="Rieske"/>
    <property type="match status" value="1"/>
</dbReference>
<protein>
    <submittedName>
        <fullName evidence="9">Carnitine monooxygenase oxygenase subunit</fullName>
    </submittedName>
</protein>
<evidence type="ECO:0000313" key="9">
    <source>
        <dbReference type="EMBL" id="TVY59367.1"/>
    </source>
</evidence>
<proteinExistence type="predicted"/>
<gene>
    <name evidence="9" type="primary">yeaW</name>
    <name evidence="9" type="ORF">LCER1_G001089</name>
</gene>
<keyword evidence="2" id="KW-0479">Metal-binding</keyword>
<evidence type="ECO:0000259" key="8">
    <source>
        <dbReference type="PROSITE" id="PS51296"/>
    </source>
</evidence>